<gene>
    <name evidence="7" type="ORF">H6A19_12635</name>
</gene>
<evidence type="ECO:0000256" key="1">
    <source>
        <dbReference type="ARBA" id="ARBA00004651"/>
    </source>
</evidence>
<feature type="transmembrane region" description="Helical" evidence="6">
    <location>
        <begin position="308"/>
        <end position="328"/>
    </location>
</feature>
<evidence type="ECO:0000256" key="3">
    <source>
        <dbReference type="ARBA" id="ARBA00022692"/>
    </source>
</evidence>
<evidence type="ECO:0000313" key="7">
    <source>
        <dbReference type="EMBL" id="MBM6820172.1"/>
    </source>
</evidence>
<dbReference type="PANTHER" id="PTHR30250">
    <property type="entry name" value="PST FAMILY PREDICTED COLANIC ACID TRANSPORTER"/>
    <property type="match status" value="1"/>
</dbReference>
<feature type="transmembrane region" description="Helical" evidence="6">
    <location>
        <begin position="195"/>
        <end position="212"/>
    </location>
</feature>
<feature type="transmembrane region" description="Helical" evidence="6">
    <location>
        <begin position="153"/>
        <end position="174"/>
    </location>
</feature>
<name>A0ABS2FJI7_9CLOT</name>
<evidence type="ECO:0000313" key="8">
    <source>
        <dbReference type="Proteomes" id="UP000767334"/>
    </source>
</evidence>
<comment type="caution">
    <text evidence="7">The sequence shown here is derived from an EMBL/GenBank/DDBJ whole genome shotgun (WGS) entry which is preliminary data.</text>
</comment>
<dbReference type="Pfam" id="PF01943">
    <property type="entry name" value="Polysacc_synt"/>
    <property type="match status" value="1"/>
</dbReference>
<dbReference type="InterPro" id="IPR002797">
    <property type="entry name" value="Polysacc_synth"/>
</dbReference>
<accession>A0ABS2FJI7</accession>
<feature type="transmembrane region" description="Helical" evidence="6">
    <location>
        <begin position="396"/>
        <end position="416"/>
    </location>
</feature>
<evidence type="ECO:0000256" key="5">
    <source>
        <dbReference type="ARBA" id="ARBA00023136"/>
    </source>
</evidence>
<reference evidence="7 8" key="1">
    <citation type="journal article" date="2021" name="Sci. Rep.">
        <title>The distribution of antibiotic resistance genes in chicken gut microbiota commensals.</title>
        <authorList>
            <person name="Juricova H."/>
            <person name="Matiasovicova J."/>
            <person name="Kubasova T."/>
            <person name="Cejkova D."/>
            <person name="Rychlik I."/>
        </authorList>
    </citation>
    <scope>NUCLEOTIDE SEQUENCE [LARGE SCALE GENOMIC DNA]</scope>
    <source>
        <strain evidence="7 8">An435</strain>
    </source>
</reference>
<keyword evidence="4 6" id="KW-1133">Transmembrane helix</keyword>
<dbReference type="InterPro" id="IPR050833">
    <property type="entry name" value="Poly_Biosynth_Transport"/>
</dbReference>
<comment type="subcellular location">
    <subcellularLocation>
        <location evidence="1">Cell membrane</location>
        <topology evidence="1">Multi-pass membrane protein</topology>
    </subcellularLocation>
</comment>
<evidence type="ECO:0000256" key="2">
    <source>
        <dbReference type="ARBA" id="ARBA00022475"/>
    </source>
</evidence>
<keyword evidence="3 6" id="KW-0812">Transmembrane</keyword>
<keyword evidence="5 6" id="KW-0472">Membrane</keyword>
<keyword evidence="8" id="KW-1185">Reference proteome</keyword>
<evidence type="ECO:0000256" key="4">
    <source>
        <dbReference type="ARBA" id="ARBA00022989"/>
    </source>
</evidence>
<feature type="transmembrane region" description="Helical" evidence="6">
    <location>
        <begin position="218"/>
        <end position="235"/>
    </location>
</feature>
<dbReference type="PANTHER" id="PTHR30250:SF11">
    <property type="entry name" value="O-ANTIGEN TRANSPORTER-RELATED"/>
    <property type="match status" value="1"/>
</dbReference>
<feature type="transmembrane region" description="Helical" evidence="6">
    <location>
        <begin position="422"/>
        <end position="444"/>
    </location>
</feature>
<feature type="transmembrane region" description="Helical" evidence="6">
    <location>
        <begin position="340"/>
        <end position="359"/>
    </location>
</feature>
<dbReference type="Proteomes" id="UP000767334">
    <property type="component" value="Unassembled WGS sequence"/>
</dbReference>
<dbReference type="EMBL" id="JACJLL010000090">
    <property type="protein sequence ID" value="MBM6820172.1"/>
    <property type="molecule type" value="Genomic_DNA"/>
</dbReference>
<feature type="transmembrane region" description="Helical" evidence="6">
    <location>
        <begin position="98"/>
        <end position="115"/>
    </location>
</feature>
<protein>
    <submittedName>
        <fullName evidence="7">Oligosaccharide flippase family protein</fullName>
    </submittedName>
</protein>
<sequence>MSIGLLIPKIISFVTLPLLTTYLSVKEYGEYDLILSLMSLIIPIITLQIQQAAFRYLIQDKNYSGRSKCVTNSIGYIIISHFIFLPVLYYLLKMDKNISILICFLVLVQSLYNLIGQIGRGLGKNLIYSYGVIVYSVFNLILLFILLNFMNNNLYAVVLALIISYFASVIFMAIKLRIIDYFKIELLSFNEIKKLLRFSIPIIPSSISLWIVNLSDRIIISLFLGVSFNGIYSVANKIPLLYSSAYSIFNMAWMETASIHSDDDDIKEYYSDLFNKLYRFLIGVLMLLLALSPVIFKVLVNPQYDSAYYQIPLLYVGVFCNSIVSYYAGIYIAMKRTKQIGYSSILGAILNIILNVIFIKYIGLYAASISTAISYFLISIYRAYDINKVIKIKYNFSNIISSMIIFAIMSVLYYQRSILCNLVILIIALVYNIKANGELIEIGIDKIRKKLIKRKINI</sequence>
<organism evidence="7 8">
    <name type="scientific">Clostridium saudiense</name>
    <dbReference type="NCBI Taxonomy" id="1414720"/>
    <lineage>
        <taxon>Bacteria</taxon>
        <taxon>Bacillati</taxon>
        <taxon>Bacillota</taxon>
        <taxon>Clostridia</taxon>
        <taxon>Eubacteriales</taxon>
        <taxon>Clostridiaceae</taxon>
        <taxon>Clostridium</taxon>
    </lineage>
</organism>
<feature type="transmembrane region" description="Helical" evidence="6">
    <location>
        <begin position="7"/>
        <end position="25"/>
    </location>
</feature>
<evidence type="ECO:0000256" key="6">
    <source>
        <dbReference type="SAM" id="Phobius"/>
    </source>
</evidence>
<keyword evidence="2" id="KW-1003">Cell membrane</keyword>
<feature type="transmembrane region" description="Helical" evidence="6">
    <location>
        <begin position="365"/>
        <end position="384"/>
    </location>
</feature>
<feature type="transmembrane region" description="Helical" evidence="6">
    <location>
        <begin position="277"/>
        <end position="296"/>
    </location>
</feature>
<feature type="transmembrane region" description="Helical" evidence="6">
    <location>
        <begin position="70"/>
        <end position="92"/>
    </location>
</feature>
<proteinExistence type="predicted"/>
<feature type="transmembrane region" description="Helical" evidence="6">
    <location>
        <begin position="31"/>
        <end position="49"/>
    </location>
</feature>
<feature type="transmembrane region" description="Helical" evidence="6">
    <location>
        <begin position="127"/>
        <end position="147"/>
    </location>
</feature>